<evidence type="ECO:0000256" key="5">
    <source>
        <dbReference type="ARBA" id="ARBA00022833"/>
    </source>
</evidence>
<dbReference type="Pfam" id="PF23341">
    <property type="entry name" value="PEP5_VPS11_N"/>
    <property type="match status" value="1"/>
</dbReference>
<dbReference type="InterPro" id="IPR024763">
    <property type="entry name" value="VPS11_C"/>
</dbReference>
<evidence type="ECO:0000256" key="4">
    <source>
        <dbReference type="ARBA" id="ARBA00022771"/>
    </source>
</evidence>
<accession>A0A9W7XK26</accession>
<evidence type="ECO:0000313" key="13">
    <source>
        <dbReference type="EMBL" id="KAJ1644485.1"/>
    </source>
</evidence>
<keyword evidence="5" id="KW-0862">Zinc</keyword>
<dbReference type="GO" id="GO:0048284">
    <property type="term" value="P:organelle fusion"/>
    <property type="evidence" value="ECO:0007669"/>
    <property type="project" value="TreeGrafter"/>
</dbReference>
<dbReference type="EMBL" id="JANBOH010000162">
    <property type="protein sequence ID" value="KAJ1644485.1"/>
    <property type="molecule type" value="Genomic_DNA"/>
</dbReference>
<dbReference type="Pfam" id="PF17122">
    <property type="entry name" value="zf-C3H2C3"/>
    <property type="match status" value="1"/>
</dbReference>
<dbReference type="PROSITE" id="PS50089">
    <property type="entry name" value="ZF_RING_2"/>
    <property type="match status" value="1"/>
</dbReference>
<dbReference type="Proteomes" id="UP001145021">
    <property type="component" value="Unassembled WGS sequence"/>
</dbReference>
<dbReference type="Pfam" id="PF23356">
    <property type="entry name" value="TPR_PEP5_VPS11"/>
    <property type="match status" value="2"/>
</dbReference>
<evidence type="ECO:0000256" key="9">
    <source>
        <dbReference type="PIRNR" id="PIRNR007860"/>
    </source>
</evidence>
<reference evidence="13" key="1">
    <citation type="submission" date="2022-07" db="EMBL/GenBank/DDBJ databases">
        <title>Phylogenomic reconstructions and comparative analyses of Kickxellomycotina fungi.</title>
        <authorList>
            <person name="Reynolds N.K."/>
            <person name="Stajich J.E."/>
            <person name="Barry K."/>
            <person name="Grigoriev I.V."/>
            <person name="Crous P."/>
            <person name="Smith M.E."/>
        </authorList>
    </citation>
    <scope>NUCLEOTIDE SEQUENCE</scope>
    <source>
        <strain evidence="13">NBRC 105413</strain>
    </source>
</reference>
<comment type="caution">
    <text evidence="13">The sequence shown here is derived from an EMBL/GenBank/DDBJ whole genome shotgun (WGS) entry which is preliminary data.</text>
</comment>
<dbReference type="InterPro" id="IPR057307">
    <property type="entry name" value="PEP5_VPS11_N"/>
</dbReference>
<dbReference type="GO" id="GO:0000329">
    <property type="term" value="C:fungal-type vacuole membrane"/>
    <property type="evidence" value="ECO:0007669"/>
    <property type="project" value="UniProtKB-UniRule"/>
</dbReference>
<keyword evidence="4 10" id="KW-0863">Zinc-finger</keyword>
<keyword evidence="9" id="KW-0833">Ubl conjugation pathway</keyword>
<evidence type="ECO:0000256" key="6">
    <source>
        <dbReference type="ARBA" id="ARBA00022927"/>
    </source>
</evidence>
<feature type="repeat" description="CHCR" evidence="11">
    <location>
        <begin position="423"/>
        <end position="571"/>
    </location>
</feature>
<dbReference type="PANTHER" id="PTHR23323:SF24">
    <property type="entry name" value="VACUOLAR PROTEIN SORTING-ASSOCIATED PROTEIN 11 HOMOLOG"/>
    <property type="match status" value="1"/>
</dbReference>
<dbReference type="GO" id="GO:0008270">
    <property type="term" value="F:zinc ion binding"/>
    <property type="evidence" value="ECO:0007669"/>
    <property type="project" value="UniProtKB-KW"/>
</dbReference>
<evidence type="ECO:0000256" key="1">
    <source>
        <dbReference type="ARBA" id="ARBA00007070"/>
    </source>
</evidence>
<dbReference type="PANTHER" id="PTHR23323">
    <property type="entry name" value="VACUOLAR PROTEIN SORTING-ASSOCIATED PROTEIN"/>
    <property type="match status" value="1"/>
</dbReference>
<dbReference type="SUPFAM" id="SSF57850">
    <property type="entry name" value="RING/U-box"/>
    <property type="match status" value="1"/>
</dbReference>
<name>A0A9W7XK26_9FUNG</name>
<keyword evidence="2 9" id="KW-0813">Transport</keyword>
<dbReference type="PROSITE" id="PS50236">
    <property type="entry name" value="CHCR"/>
    <property type="match status" value="1"/>
</dbReference>
<dbReference type="PIRSF" id="PIRSF007860">
    <property type="entry name" value="VPS11"/>
    <property type="match status" value="1"/>
</dbReference>
<dbReference type="InterPro" id="IPR016528">
    <property type="entry name" value="VPS11"/>
</dbReference>
<dbReference type="EC" id="2.3.2.27" evidence="9"/>
<comment type="subunit">
    <text evidence="9">Component of the homotypic vacuole fusion and vacuole protein sorting (HOPS) complex. Component of the class C core vacuole/endosome tethering (CORVET) complex.</text>
</comment>
<dbReference type="GO" id="GO:0007032">
    <property type="term" value="P:endosome organization"/>
    <property type="evidence" value="ECO:0007669"/>
    <property type="project" value="TreeGrafter"/>
</dbReference>
<evidence type="ECO:0000256" key="3">
    <source>
        <dbReference type="ARBA" id="ARBA00022723"/>
    </source>
</evidence>
<dbReference type="InterPro" id="IPR057308">
    <property type="entry name" value="CHCR_PEP5_VPS11"/>
</dbReference>
<keyword evidence="7 9" id="KW-0472">Membrane</keyword>
<dbReference type="GO" id="GO:0006904">
    <property type="term" value="P:vesicle docking involved in exocytosis"/>
    <property type="evidence" value="ECO:0007669"/>
    <property type="project" value="TreeGrafter"/>
</dbReference>
<keyword evidence="14" id="KW-1185">Reference proteome</keyword>
<dbReference type="Pfam" id="PF12451">
    <property type="entry name" value="VPS11_C"/>
    <property type="match status" value="1"/>
</dbReference>
<comment type="similarity">
    <text evidence="1 9">Belongs to the VPS11 family.</text>
</comment>
<dbReference type="GO" id="GO:0030897">
    <property type="term" value="C:HOPS complex"/>
    <property type="evidence" value="ECO:0007669"/>
    <property type="project" value="UniProtKB-UniRule"/>
</dbReference>
<feature type="domain" description="RING-type" evidence="12">
    <location>
        <begin position="909"/>
        <end position="945"/>
    </location>
</feature>
<sequence length="999" mass="111732">MANFQLRQFHFFKRESLQDLPDAFGRPELLMASGGGDLIFLADSTGSIHIINRSFIVKSFVASSETSSTRITQMLHIHQARTLLTIEENVTTSAGKPAVKLWPVDKLLRQSEVQPVTVKYQLPTNTPYPLTAVTATPTINQIALGFAGGHIVLIRGNIPKSKSTKQRTLHKAPEPVTNLHLVTDDSGNSVTLFATTTAQTLAFDTSAASDKSQVSVLEERGCGIGCSQVNEDKELIVARDEAIYFYNIDGRGPCFAFEAPKVLLRRFKHYLLLATAAPSSMVATTALGTNAVDIDSSSNSSSLLLQHDTESRVYSFNDATTFTILDTKNKLVAYTGVVAGGVRGVATEWGSVFVLGGHGTLDYFSEKELLEKLDILYRQNLYPLAVKMAQNGNYDLASVAGIYKRYGDWLYSKDDFDSAMSQYVQTIGYVEPSYIIRKYLDAQRLVNLASYLQELHSAGMATSDHTTLLLNCYTKLRDEERLNQFIHTQEDYQFDVDTAIHVCRQAGFYEQALYLADKFFKTEMYLKLKVEDQNDIRSALAYMRKLDDADVSTYMSEFGRRCLASLPQETTELLVEVCIRGMDARLKTAQQAANVSGSVTGANGVNLENDRPDQRLNLGSDDLDLRALSVSMPAVSTNILSLRRIQHLFADQPAWLAAFLERVIASRWQNAAAAATATADSLSSDTNGLIQDEENDMKSAWNTLLELYLCGVESPLHELAPSSANKQTPKERALELLRSPHANIDWDRAYILCASNNFTEGIAALYEQRGDIAALLELYIENDDVQNIRKLLSVHGERQPELYIKALHYFARNPQNADNQQSLTECLKTIERFNIMSPLRVLQALGSSEKSGVTLGMVRSYIMRQIEATAARVKDNERVIDSYTKEHALHHEQMEDLKTKPVVFQSTKCTSCMAPLDLPSIHFLCKHSYHQRCLGDVADICPKCQVENQMLEDQRRRQEIGARRHDLFFDRLNKADNGFDVIAEWFSKSPFAFTKLVDQ</sequence>
<dbReference type="GO" id="GO:0033263">
    <property type="term" value="C:CORVET complex"/>
    <property type="evidence" value="ECO:0007669"/>
    <property type="project" value="UniProtKB-UniRule"/>
</dbReference>
<comment type="subcellular location">
    <subcellularLocation>
        <location evidence="8">Endomembrane system</location>
        <topology evidence="8">Peripheral membrane protein</topology>
        <orientation evidence="8">Cytoplasmic side</orientation>
    </subcellularLocation>
    <subcellularLocation>
        <location evidence="9">Vacuole membrane</location>
        <topology evidence="9">Peripheral membrane protein</topology>
        <orientation evidence="9">Cytoplasmic side</orientation>
    </subcellularLocation>
</comment>
<gene>
    <name evidence="13" type="primary">VPS11</name>
    <name evidence="13" type="ORF">LPJ64_003851</name>
</gene>
<dbReference type="InterPro" id="IPR001841">
    <property type="entry name" value="Znf_RING"/>
</dbReference>
<evidence type="ECO:0000259" key="12">
    <source>
        <dbReference type="PROSITE" id="PS50089"/>
    </source>
</evidence>
<keyword evidence="9" id="KW-0926">Vacuole</keyword>
<evidence type="ECO:0000256" key="8">
    <source>
        <dbReference type="ARBA" id="ARBA00029433"/>
    </source>
</evidence>
<dbReference type="CDD" id="cd16688">
    <property type="entry name" value="RING-H2_Vps11"/>
    <property type="match status" value="1"/>
</dbReference>
<keyword evidence="9" id="KW-0808">Transferase</keyword>
<evidence type="ECO:0000256" key="10">
    <source>
        <dbReference type="PROSITE-ProRule" id="PRU00175"/>
    </source>
</evidence>
<protein>
    <recommendedName>
        <fullName evidence="9">E3 ubiquitin-protein ligase PEP5</fullName>
        <ecNumber evidence="9">2.3.2.27</ecNumber>
    </recommendedName>
</protein>
<proteinExistence type="inferred from homology"/>
<dbReference type="GO" id="GO:0007033">
    <property type="term" value="P:vacuole organization"/>
    <property type="evidence" value="ECO:0007669"/>
    <property type="project" value="TreeGrafter"/>
</dbReference>
<evidence type="ECO:0000256" key="2">
    <source>
        <dbReference type="ARBA" id="ARBA00022448"/>
    </source>
</evidence>
<evidence type="ECO:0000256" key="7">
    <source>
        <dbReference type="ARBA" id="ARBA00023136"/>
    </source>
</evidence>
<dbReference type="AlphaFoldDB" id="A0A9W7XK26"/>
<dbReference type="InterPro" id="IPR000547">
    <property type="entry name" value="Clathrin_H-chain/VPS_repeat"/>
</dbReference>
<dbReference type="GO" id="GO:0061630">
    <property type="term" value="F:ubiquitin protein ligase activity"/>
    <property type="evidence" value="ECO:0007669"/>
    <property type="project" value="UniProtKB-EC"/>
</dbReference>
<keyword evidence="3" id="KW-0479">Metal-binding</keyword>
<keyword evidence="6 9" id="KW-0653">Protein transport</keyword>
<comment type="catalytic activity">
    <reaction evidence="9">
        <text>S-ubiquitinyl-[E2 ubiquitin-conjugating enzyme]-L-cysteine + [acceptor protein]-L-lysine = [E2 ubiquitin-conjugating enzyme]-L-cysteine + N(6)-ubiquitinyl-[acceptor protein]-L-lysine.</text>
        <dbReference type="EC" id="2.3.2.27"/>
    </reaction>
</comment>
<evidence type="ECO:0000313" key="14">
    <source>
        <dbReference type="Proteomes" id="UP001145021"/>
    </source>
</evidence>
<dbReference type="GO" id="GO:0006886">
    <property type="term" value="P:intracellular protein transport"/>
    <property type="evidence" value="ECO:0007669"/>
    <property type="project" value="UniProtKB-UniRule"/>
</dbReference>
<organism evidence="13 14">
    <name type="scientific">Coemansia asiatica</name>
    <dbReference type="NCBI Taxonomy" id="1052880"/>
    <lineage>
        <taxon>Eukaryota</taxon>
        <taxon>Fungi</taxon>
        <taxon>Fungi incertae sedis</taxon>
        <taxon>Zoopagomycota</taxon>
        <taxon>Kickxellomycotina</taxon>
        <taxon>Kickxellomycetes</taxon>
        <taxon>Kickxellales</taxon>
        <taxon>Kickxellaceae</taxon>
        <taxon>Coemansia</taxon>
    </lineage>
</organism>
<dbReference type="GO" id="GO:0030674">
    <property type="term" value="F:protein-macromolecule adaptor activity"/>
    <property type="evidence" value="ECO:0007669"/>
    <property type="project" value="TreeGrafter"/>
</dbReference>
<evidence type="ECO:0000256" key="11">
    <source>
        <dbReference type="PROSITE-ProRule" id="PRU01006"/>
    </source>
</evidence>